<protein>
    <submittedName>
        <fullName evidence="9">Type IV secretory system conjugative DNA transfer family protein</fullName>
    </submittedName>
</protein>
<accession>A0AAW9DMQ0</accession>
<evidence type="ECO:0000256" key="1">
    <source>
        <dbReference type="ARBA" id="ARBA00004651"/>
    </source>
</evidence>
<dbReference type="CDD" id="cd01127">
    <property type="entry name" value="TrwB_TraG_TraD_VirD4"/>
    <property type="match status" value="1"/>
</dbReference>
<feature type="compositionally biased region" description="Basic and acidic residues" evidence="7">
    <location>
        <begin position="540"/>
        <end position="552"/>
    </location>
</feature>
<dbReference type="InterPro" id="IPR003688">
    <property type="entry name" value="TraG/VirD4"/>
</dbReference>
<dbReference type="PANTHER" id="PTHR37937:SF1">
    <property type="entry name" value="CONJUGATIVE TRANSFER: DNA TRANSPORT"/>
    <property type="match status" value="1"/>
</dbReference>
<reference evidence="9 10" key="1">
    <citation type="submission" date="2023-11" db="EMBL/GenBank/DDBJ databases">
        <title>MicrobeMod: A computational toolkit for identifying prokaryotic methylation and restriction-modification with nanopore sequencing.</title>
        <authorList>
            <person name="Crits-Christoph A."/>
            <person name="Kang S.C."/>
            <person name="Lee H."/>
            <person name="Ostrov N."/>
        </authorList>
    </citation>
    <scope>NUCLEOTIDE SEQUENCE [LARGE SCALE GENOMIC DNA]</scope>
    <source>
        <strain evidence="9 10">DSMZ 700</strain>
    </source>
</reference>
<evidence type="ECO:0000256" key="7">
    <source>
        <dbReference type="SAM" id="MobiDB-lite"/>
    </source>
</evidence>
<evidence type="ECO:0000256" key="3">
    <source>
        <dbReference type="ARBA" id="ARBA00022475"/>
    </source>
</evidence>
<dbReference type="Pfam" id="PF02534">
    <property type="entry name" value="T4SS-DNA_transf"/>
    <property type="match status" value="1"/>
</dbReference>
<dbReference type="RefSeq" id="WP_319612563.1">
    <property type="nucleotide sequence ID" value="NZ_JAWXYB010000008.1"/>
</dbReference>
<feature type="transmembrane region" description="Helical" evidence="8">
    <location>
        <begin position="12"/>
        <end position="38"/>
    </location>
</feature>
<feature type="transmembrane region" description="Helical" evidence="8">
    <location>
        <begin position="58"/>
        <end position="82"/>
    </location>
</feature>
<feature type="region of interest" description="Disordered" evidence="7">
    <location>
        <begin position="529"/>
        <end position="552"/>
    </location>
</feature>
<sequence length="611" mass="66782">MRGGFPAKLILGALLGLALFTILASLIFLIGTGLFWQFQHPFFQWWLYLFEAGGNPAVRVWLIVSGLAGAAGPLLLGGSYLVRRLIRGRAVQGWSLRRDQPAAKPVVGPIRSPTDNHGHARWMTFDEAHDLWPGPARGYGGIVVGEAYAVHEDNTATGRFRPRDPKTWGQGGQAPLLIDPCEQGSTHSLIIAGSGAYKTVSAVSTLLSWTGSAVVLDPSTELAPMLRADRERLGHKVFALNPRTAPTVGFNVLDWIDIASPMAEIDVRAVVEWVCGDRGPEDRADFFRSRGKALVTCLLADLLWDDRLAPEEKTLRTLRARVSVPEPAMRTVLKKIHTGSNSPMARDMAGALKDLVAETFSGIYANADEATAWLASATFADLVSGSSFQSRDLIAGKTTIFVGIPLKALDSAPAVARVIIGALLNAAYEADGAIEGRVLYLLDEVFRLGPMAVINTARDAGRKYGITLHLIYQSVGQIIQQWGPEGKRAWYDTVSWRAYAAVKDEETARELAATIGEYGVLAWSEGHNSGTHGKGLEPGSRSKGETRNYHETRRQLARPEELMHDAREDEQFVIPKGGRPLRCGRALYFRRAKFARRVKESRFAGAEVSTH</sequence>
<evidence type="ECO:0000256" key="6">
    <source>
        <dbReference type="ARBA" id="ARBA00023136"/>
    </source>
</evidence>
<comment type="subcellular location">
    <subcellularLocation>
        <location evidence="1">Cell membrane</location>
        <topology evidence="1">Multi-pass membrane protein</topology>
    </subcellularLocation>
</comment>
<dbReference type="PANTHER" id="PTHR37937">
    <property type="entry name" value="CONJUGATIVE TRANSFER: DNA TRANSPORT"/>
    <property type="match status" value="1"/>
</dbReference>
<dbReference type="NCBIfam" id="NF010394">
    <property type="entry name" value="PRK13822.1"/>
    <property type="match status" value="1"/>
</dbReference>
<keyword evidence="3" id="KW-1003">Cell membrane</keyword>
<gene>
    <name evidence="9" type="ORF">SIL87_01765</name>
</gene>
<dbReference type="SUPFAM" id="SSF52540">
    <property type="entry name" value="P-loop containing nucleoside triphosphate hydrolases"/>
    <property type="match status" value="1"/>
</dbReference>
<dbReference type="AlphaFoldDB" id="A0AAW9DMQ0"/>
<dbReference type="EMBL" id="JAWXYB010000008">
    <property type="protein sequence ID" value="MDX5929495.1"/>
    <property type="molecule type" value="Genomic_DNA"/>
</dbReference>
<comment type="caution">
    <text evidence="9">The sequence shown here is derived from an EMBL/GenBank/DDBJ whole genome shotgun (WGS) entry which is preliminary data.</text>
</comment>
<evidence type="ECO:0000256" key="2">
    <source>
        <dbReference type="ARBA" id="ARBA00008806"/>
    </source>
</evidence>
<dbReference type="GO" id="GO:0005886">
    <property type="term" value="C:plasma membrane"/>
    <property type="evidence" value="ECO:0007669"/>
    <property type="project" value="UniProtKB-SubCell"/>
</dbReference>
<keyword evidence="10" id="KW-1185">Reference proteome</keyword>
<dbReference type="InterPro" id="IPR051539">
    <property type="entry name" value="T4SS-coupling_protein"/>
</dbReference>
<dbReference type="Gene3D" id="3.40.50.300">
    <property type="entry name" value="P-loop containing nucleotide triphosphate hydrolases"/>
    <property type="match status" value="1"/>
</dbReference>
<proteinExistence type="inferred from homology"/>
<evidence type="ECO:0000256" key="4">
    <source>
        <dbReference type="ARBA" id="ARBA00022692"/>
    </source>
</evidence>
<keyword evidence="5 8" id="KW-1133">Transmembrane helix</keyword>
<evidence type="ECO:0000313" key="9">
    <source>
        <dbReference type="EMBL" id="MDX5929495.1"/>
    </source>
</evidence>
<dbReference type="InterPro" id="IPR027417">
    <property type="entry name" value="P-loop_NTPase"/>
</dbReference>
<keyword evidence="6 8" id="KW-0472">Membrane</keyword>
<evidence type="ECO:0000313" key="10">
    <source>
        <dbReference type="Proteomes" id="UP001279553"/>
    </source>
</evidence>
<comment type="similarity">
    <text evidence="2">Belongs to the VirD4/TraG family.</text>
</comment>
<evidence type="ECO:0000256" key="8">
    <source>
        <dbReference type="SAM" id="Phobius"/>
    </source>
</evidence>
<keyword evidence="4 8" id="KW-0812">Transmembrane</keyword>
<dbReference type="Proteomes" id="UP001279553">
    <property type="component" value="Unassembled WGS sequence"/>
</dbReference>
<evidence type="ECO:0000256" key="5">
    <source>
        <dbReference type="ARBA" id="ARBA00022989"/>
    </source>
</evidence>
<organism evidence="9 10">
    <name type="scientific">Acidiphilium acidophilum</name>
    <name type="common">Thiobacillus acidophilus</name>
    <dbReference type="NCBI Taxonomy" id="76588"/>
    <lineage>
        <taxon>Bacteria</taxon>
        <taxon>Pseudomonadati</taxon>
        <taxon>Pseudomonadota</taxon>
        <taxon>Alphaproteobacteria</taxon>
        <taxon>Acetobacterales</taxon>
        <taxon>Acidocellaceae</taxon>
        <taxon>Acidiphilium</taxon>
    </lineage>
</organism>
<name>A0AAW9DMQ0_ACIAO</name>